<comment type="caution">
    <text evidence="1">The sequence shown here is derived from an EMBL/GenBank/DDBJ whole genome shotgun (WGS) entry which is preliminary data.</text>
</comment>
<dbReference type="Pfam" id="PF17642">
    <property type="entry name" value="TssD"/>
    <property type="match status" value="1"/>
</dbReference>
<reference evidence="2" key="1">
    <citation type="journal article" date="2019" name="Int. J. Syst. Evol. Microbiol.">
        <title>The Global Catalogue of Microorganisms (GCM) 10K type strain sequencing project: providing services to taxonomists for standard genome sequencing and annotation.</title>
        <authorList>
            <consortium name="The Broad Institute Genomics Platform"/>
            <consortium name="The Broad Institute Genome Sequencing Center for Infectious Disease"/>
            <person name="Wu L."/>
            <person name="Ma J."/>
        </authorList>
    </citation>
    <scope>NUCLEOTIDE SEQUENCE [LARGE SCALE GENOMIC DNA]</scope>
    <source>
        <strain evidence="2">JCM 17925</strain>
    </source>
</reference>
<evidence type="ECO:0000313" key="2">
    <source>
        <dbReference type="Proteomes" id="UP001500936"/>
    </source>
</evidence>
<keyword evidence="2" id="KW-1185">Reference proteome</keyword>
<dbReference type="RefSeq" id="WP_345263077.1">
    <property type="nucleotide sequence ID" value="NZ_BAABHB010000001.1"/>
</dbReference>
<organism evidence="1 2">
    <name type="scientific">Nibrella viscosa</name>
    <dbReference type="NCBI Taxonomy" id="1084524"/>
    <lineage>
        <taxon>Bacteria</taxon>
        <taxon>Pseudomonadati</taxon>
        <taxon>Bacteroidota</taxon>
        <taxon>Cytophagia</taxon>
        <taxon>Cytophagales</taxon>
        <taxon>Spirosomataceae</taxon>
        <taxon>Nibrella</taxon>
    </lineage>
</organism>
<proteinExistence type="predicted"/>
<dbReference type="Proteomes" id="UP001500936">
    <property type="component" value="Unassembled WGS sequence"/>
</dbReference>
<protein>
    <submittedName>
        <fullName evidence="1">Uncharacterized protein</fullName>
    </submittedName>
</protein>
<accession>A0ABP8JSE6</accession>
<dbReference type="InterPro" id="IPR041408">
    <property type="entry name" value="Hcp_Tssd"/>
</dbReference>
<sequence length="167" mass="18808">MSFQATLTVEGKTFDVLQCKHIMSQKYERGRPTSAVRGGVIILILDGTDEDLLGDWASGATVKKDGDITFNRIDQNSTLQKLEFQEAYATHYFEFMSSQYIDSEAVLAAIEGTINMDLKTVDDNAERLIRNTKTLVRFVERTRISNCILLRLSAGQIKLDGIEHRNS</sequence>
<name>A0ABP8JSE6_9BACT</name>
<gene>
    <name evidence="1" type="ORF">GCM10023187_02220</name>
</gene>
<dbReference type="EMBL" id="BAABHB010000001">
    <property type="protein sequence ID" value="GAA4395398.1"/>
    <property type="molecule type" value="Genomic_DNA"/>
</dbReference>
<evidence type="ECO:0000313" key="1">
    <source>
        <dbReference type="EMBL" id="GAA4395398.1"/>
    </source>
</evidence>